<keyword evidence="1" id="KW-1133">Transmembrane helix</keyword>
<dbReference type="EMBL" id="FOKW01000005">
    <property type="protein sequence ID" value="SFC16474.1"/>
    <property type="molecule type" value="Genomic_DNA"/>
</dbReference>
<reference evidence="3" key="1">
    <citation type="submission" date="2016-10" db="EMBL/GenBank/DDBJ databases">
        <authorList>
            <person name="Varghese N."/>
            <person name="Submissions S."/>
        </authorList>
    </citation>
    <scope>NUCLEOTIDE SEQUENCE [LARGE SCALE GENOMIC DNA]</scope>
    <source>
        <strain evidence="3">DSM 13078</strain>
    </source>
</reference>
<keyword evidence="1" id="KW-0812">Transmembrane</keyword>
<name>A0A1I1GXR9_NATHA</name>
<feature type="transmembrane region" description="Helical" evidence="1">
    <location>
        <begin position="43"/>
        <end position="74"/>
    </location>
</feature>
<keyword evidence="1" id="KW-0472">Membrane</keyword>
<evidence type="ECO:0000256" key="1">
    <source>
        <dbReference type="SAM" id="Phobius"/>
    </source>
</evidence>
<dbReference type="OrthoDB" id="307345at2157"/>
<sequence length="126" mass="13875">MMWQDLVFLIGSSLSVVFLAPTLRDSDACVPLGTSVPSMTIGYVYSLTFATLGMTFSATGSFTAGSMWALIALFRSPGAQSWMLTRREEMALFVLDTARWAKRRATGSDPLEQYEIDRPAYDQAAD</sequence>
<dbReference type="Proteomes" id="UP000199161">
    <property type="component" value="Unassembled WGS sequence"/>
</dbReference>
<keyword evidence="3" id="KW-1185">Reference proteome</keyword>
<protein>
    <submittedName>
        <fullName evidence="2">Uncharacterized protein</fullName>
    </submittedName>
</protein>
<evidence type="ECO:0000313" key="3">
    <source>
        <dbReference type="Proteomes" id="UP000199161"/>
    </source>
</evidence>
<dbReference type="RefSeq" id="WP_089788032.1">
    <property type="nucleotide sequence ID" value="NZ_FOKW01000005.1"/>
</dbReference>
<accession>A0A1I1GXR9</accession>
<gene>
    <name evidence="2" type="ORF">SAMN05444422_10585</name>
</gene>
<dbReference type="AlphaFoldDB" id="A0A1I1GXR9"/>
<proteinExistence type="predicted"/>
<evidence type="ECO:0000313" key="2">
    <source>
        <dbReference type="EMBL" id="SFC16474.1"/>
    </source>
</evidence>
<organism evidence="2 3">
    <name type="scientific">Natronobacterium haloterrestre</name>
    <name type="common">Halobiforma haloterrestris</name>
    <dbReference type="NCBI Taxonomy" id="148448"/>
    <lineage>
        <taxon>Archaea</taxon>
        <taxon>Methanobacteriati</taxon>
        <taxon>Methanobacteriota</taxon>
        <taxon>Stenosarchaea group</taxon>
        <taxon>Halobacteria</taxon>
        <taxon>Halobacteriales</taxon>
        <taxon>Natrialbaceae</taxon>
        <taxon>Natronobacterium</taxon>
    </lineage>
</organism>